<dbReference type="InterPro" id="IPR013094">
    <property type="entry name" value="AB_hydrolase_3"/>
</dbReference>
<organism evidence="4 5">
    <name type="scientific">Streptomyces coeruleofuscus</name>
    <dbReference type="NCBI Taxonomy" id="66879"/>
    <lineage>
        <taxon>Bacteria</taxon>
        <taxon>Bacillati</taxon>
        <taxon>Actinomycetota</taxon>
        <taxon>Actinomycetes</taxon>
        <taxon>Kitasatosporales</taxon>
        <taxon>Streptomycetaceae</taxon>
        <taxon>Streptomyces</taxon>
    </lineage>
</organism>
<dbReference type="Gene3D" id="3.40.50.1820">
    <property type="entry name" value="alpha/beta hydrolase"/>
    <property type="match status" value="1"/>
</dbReference>
<dbReference type="Pfam" id="PF17754">
    <property type="entry name" value="TetR_C_14"/>
    <property type="match status" value="1"/>
</dbReference>
<dbReference type="Proteomes" id="UP001499986">
    <property type="component" value="Unassembled WGS sequence"/>
</dbReference>
<keyword evidence="5" id="KW-1185">Reference proteome</keyword>
<comment type="caution">
    <text evidence="4">The sequence shown here is derived from an EMBL/GenBank/DDBJ whole genome shotgun (WGS) entry which is preliminary data.</text>
</comment>
<dbReference type="Pfam" id="PF07859">
    <property type="entry name" value="Abhydrolase_3"/>
    <property type="match status" value="1"/>
</dbReference>
<dbReference type="Gene3D" id="1.10.357.10">
    <property type="entry name" value="Tetracycline Repressor, domain 2"/>
    <property type="match status" value="1"/>
</dbReference>
<accession>A0ABN3IXX3</accession>
<dbReference type="InterPro" id="IPR041347">
    <property type="entry name" value="MftR_C"/>
</dbReference>
<keyword evidence="1" id="KW-0378">Hydrolase</keyword>
<evidence type="ECO:0000313" key="4">
    <source>
        <dbReference type="EMBL" id="GAA2415716.1"/>
    </source>
</evidence>
<gene>
    <name evidence="4" type="ORF">GCM10010255_62500</name>
</gene>
<name>A0ABN3IXX3_9ACTN</name>
<dbReference type="SUPFAM" id="SSF53474">
    <property type="entry name" value="alpha/beta-Hydrolases"/>
    <property type="match status" value="1"/>
</dbReference>
<evidence type="ECO:0000259" key="2">
    <source>
        <dbReference type="Pfam" id="PF07859"/>
    </source>
</evidence>
<feature type="domain" description="MftR C-terminal" evidence="3">
    <location>
        <begin position="3"/>
        <end position="64"/>
    </location>
</feature>
<proteinExistence type="predicted"/>
<dbReference type="PANTHER" id="PTHR48081:SF8">
    <property type="entry name" value="ALPHA_BETA HYDROLASE FOLD-3 DOMAIN-CONTAINING PROTEIN-RELATED"/>
    <property type="match status" value="1"/>
</dbReference>
<dbReference type="EMBL" id="BAAASE010000009">
    <property type="protein sequence ID" value="GAA2415716.1"/>
    <property type="molecule type" value="Genomic_DNA"/>
</dbReference>
<sequence>MTRQLTELVAERTDAERDTAPRLMADVVSAALRTPVEKWPTGDTDVSLPDLVRESLTQMRAGLPIVGVAPASQPSPRLTPTTRWVARRIHTPSMRGNEDPMNTFHPDLKRGRFIPNVSYGRLSSRIVRSVKWRSTDPGPDVTVQEIVVPGPKDAPPVSLRVFQPTGLKTAAPALLWIHGGGLIFGAPEQDDRTNIAFARELGITVAAVRYRLGPDHPAPAAVEDAYAALRGLAERASDLHIDIDRIAIGGASAGGGIAAALALLAHDRAAIRPVFQLLLYPMLDDRTTTRTDLDTLKVRVWTPKSNRYGWSSYLGDAVAGPNVSPYTAAARREDLTGLPPAWIGVGTLDLFHDEDVAYARRLSDSGVPCDLDVVPGAFHGFDLVFPKAEVSREFWRRQARALKGAL</sequence>
<evidence type="ECO:0000259" key="3">
    <source>
        <dbReference type="Pfam" id="PF17754"/>
    </source>
</evidence>
<evidence type="ECO:0008006" key="6">
    <source>
        <dbReference type="Google" id="ProtNLM"/>
    </source>
</evidence>
<evidence type="ECO:0000313" key="5">
    <source>
        <dbReference type="Proteomes" id="UP001499986"/>
    </source>
</evidence>
<reference evidence="4 5" key="1">
    <citation type="journal article" date="2019" name="Int. J. Syst. Evol. Microbiol.">
        <title>The Global Catalogue of Microorganisms (GCM) 10K type strain sequencing project: providing services to taxonomists for standard genome sequencing and annotation.</title>
        <authorList>
            <consortium name="The Broad Institute Genomics Platform"/>
            <consortium name="The Broad Institute Genome Sequencing Center for Infectious Disease"/>
            <person name="Wu L."/>
            <person name="Ma J."/>
        </authorList>
    </citation>
    <scope>NUCLEOTIDE SEQUENCE [LARGE SCALE GENOMIC DNA]</scope>
    <source>
        <strain evidence="4 5">JCM 4358</strain>
    </source>
</reference>
<dbReference type="PANTHER" id="PTHR48081">
    <property type="entry name" value="AB HYDROLASE SUPERFAMILY PROTEIN C4A8.06C"/>
    <property type="match status" value="1"/>
</dbReference>
<evidence type="ECO:0000256" key="1">
    <source>
        <dbReference type="ARBA" id="ARBA00022801"/>
    </source>
</evidence>
<dbReference type="RefSeq" id="WP_346138983.1">
    <property type="nucleotide sequence ID" value="NZ_BAAASE010000009.1"/>
</dbReference>
<dbReference type="InterPro" id="IPR029058">
    <property type="entry name" value="AB_hydrolase_fold"/>
</dbReference>
<feature type="domain" description="Alpha/beta hydrolase fold-3" evidence="2">
    <location>
        <begin position="174"/>
        <end position="381"/>
    </location>
</feature>
<protein>
    <recommendedName>
        <fullName evidence="6">Alpha/beta hydrolase</fullName>
    </recommendedName>
</protein>
<dbReference type="InterPro" id="IPR050300">
    <property type="entry name" value="GDXG_lipolytic_enzyme"/>
</dbReference>